<feature type="non-terminal residue" evidence="2">
    <location>
        <position position="1"/>
    </location>
</feature>
<evidence type="ECO:0000256" key="1">
    <source>
        <dbReference type="SAM" id="MobiDB-lite"/>
    </source>
</evidence>
<proteinExistence type="predicted"/>
<organism evidence="2">
    <name type="scientific">marine sediment metagenome</name>
    <dbReference type="NCBI Taxonomy" id="412755"/>
    <lineage>
        <taxon>unclassified sequences</taxon>
        <taxon>metagenomes</taxon>
        <taxon>ecological metagenomes</taxon>
    </lineage>
</organism>
<reference evidence="2" key="1">
    <citation type="journal article" date="2014" name="Front. Microbiol.">
        <title>High frequency of phylogenetically diverse reductive dehalogenase-homologous genes in deep subseafloor sedimentary metagenomes.</title>
        <authorList>
            <person name="Kawai M."/>
            <person name="Futagami T."/>
            <person name="Toyoda A."/>
            <person name="Takaki Y."/>
            <person name="Nishi S."/>
            <person name="Hori S."/>
            <person name="Arai W."/>
            <person name="Tsubouchi T."/>
            <person name="Morono Y."/>
            <person name="Uchiyama I."/>
            <person name="Ito T."/>
            <person name="Fujiyama A."/>
            <person name="Inagaki F."/>
            <person name="Takami H."/>
        </authorList>
    </citation>
    <scope>NUCLEOTIDE SEQUENCE</scope>
    <source>
        <strain evidence="2">Expedition CK06-06</strain>
    </source>
</reference>
<dbReference type="EMBL" id="BARS01051931">
    <property type="protein sequence ID" value="GAG49999.1"/>
    <property type="molecule type" value="Genomic_DNA"/>
</dbReference>
<gene>
    <name evidence="2" type="ORF">S01H1_77281</name>
</gene>
<evidence type="ECO:0000313" key="2">
    <source>
        <dbReference type="EMBL" id="GAG49999.1"/>
    </source>
</evidence>
<name>X0Y2E7_9ZZZZ</name>
<feature type="region of interest" description="Disordered" evidence="1">
    <location>
        <begin position="33"/>
        <end position="66"/>
    </location>
</feature>
<sequence length="95" mass="10443">CRIRFTHRHIAAARSFDGWHDPVAAVPRAAFVRANGTPPPRRNRGKMKISPAGGAGSYGKGPHYGNTFARAKRAARLRVEGARQRCAPPERLKTE</sequence>
<protein>
    <submittedName>
        <fullName evidence="2">Uncharacterized protein</fullName>
    </submittedName>
</protein>
<accession>X0Y2E7</accession>
<comment type="caution">
    <text evidence="2">The sequence shown here is derived from an EMBL/GenBank/DDBJ whole genome shotgun (WGS) entry which is preliminary data.</text>
</comment>
<dbReference type="AlphaFoldDB" id="X0Y2E7"/>